<dbReference type="Gene3D" id="3.40.50.300">
    <property type="entry name" value="P-loop containing nucleotide triphosphate hydrolases"/>
    <property type="match status" value="1"/>
</dbReference>
<dbReference type="InterPro" id="IPR027417">
    <property type="entry name" value="P-loop_NTPase"/>
</dbReference>
<keyword evidence="3" id="KW-1185">Reference proteome</keyword>
<dbReference type="InterPro" id="IPR006073">
    <property type="entry name" value="GTP-bd"/>
</dbReference>
<evidence type="ECO:0000259" key="1">
    <source>
        <dbReference type="Pfam" id="PF01926"/>
    </source>
</evidence>
<dbReference type="AlphaFoldDB" id="A0A0C9YEZ0"/>
<reference evidence="3" key="2">
    <citation type="submission" date="2015-01" db="EMBL/GenBank/DDBJ databases">
        <title>Evolutionary Origins and Diversification of the Mycorrhizal Mutualists.</title>
        <authorList>
            <consortium name="DOE Joint Genome Institute"/>
            <consortium name="Mycorrhizal Genomics Consortium"/>
            <person name="Kohler A."/>
            <person name="Kuo A."/>
            <person name="Nagy L.G."/>
            <person name="Floudas D."/>
            <person name="Copeland A."/>
            <person name="Barry K.W."/>
            <person name="Cichocki N."/>
            <person name="Veneault-Fourrey C."/>
            <person name="LaButti K."/>
            <person name="Lindquist E.A."/>
            <person name="Lipzen A."/>
            <person name="Lundell T."/>
            <person name="Morin E."/>
            <person name="Murat C."/>
            <person name="Riley R."/>
            <person name="Ohm R."/>
            <person name="Sun H."/>
            <person name="Tunlid A."/>
            <person name="Henrissat B."/>
            <person name="Grigoriev I.V."/>
            <person name="Hibbett D.S."/>
            <person name="Martin F."/>
        </authorList>
    </citation>
    <scope>NUCLEOTIDE SEQUENCE [LARGE SCALE GENOMIC DNA]</scope>
    <source>
        <strain evidence="3">441</strain>
    </source>
</reference>
<dbReference type="OrthoDB" id="8954335at2759"/>
<evidence type="ECO:0000313" key="2">
    <source>
        <dbReference type="EMBL" id="KIK15176.1"/>
    </source>
</evidence>
<dbReference type="SUPFAM" id="SSF52540">
    <property type="entry name" value="P-loop containing nucleoside triphosphate hydrolases"/>
    <property type="match status" value="1"/>
</dbReference>
<dbReference type="EMBL" id="KN833902">
    <property type="protein sequence ID" value="KIK15176.1"/>
    <property type="molecule type" value="Genomic_DNA"/>
</dbReference>
<feature type="domain" description="G" evidence="1">
    <location>
        <begin position="8"/>
        <end position="71"/>
    </location>
</feature>
<gene>
    <name evidence="2" type="ORF">PISMIDRAFT_330152</name>
</gene>
<dbReference type="GO" id="GO:0005525">
    <property type="term" value="F:GTP binding"/>
    <property type="evidence" value="ECO:0007669"/>
    <property type="project" value="InterPro"/>
</dbReference>
<dbReference type="STRING" id="765257.A0A0C9YEZ0"/>
<name>A0A0C9YEZ0_9AGAM</name>
<dbReference type="CDD" id="cd00882">
    <property type="entry name" value="Ras_like_GTPase"/>
    <property type="match status" value="1"/>
</dbReference>
<sequence>MAPQPIIIAVIGPKGSGKTNFINKLTGIREEAALQEHPQKIREFIVNVSKDRQYVFVDTPTLEGYDRQDGWKLDDIAKWLQEKYGRRVNLSGIICTQEITYIWARTCESVCSNRDKLAQLCGKSSANGVRLVTTMWDKVNKKSKESSVAELEQKFWKPLIEAGARHKRFEDNSSRSAWAIIEDLTGRGEVSLLQDKLVDAGWKFNETRAGEALGKQFWELRWKQRDTIKQLGEEAKRQTHPELVKYLQAEQRHLETELKTMEDATKQLETPFFKSIVLFSDKTRFDSGVTVAKNDYVIL</sequence>
<proteinExistence type="predicted"/>
<dbReference type="Proteomes" id="UP000054018">
    <property type="component" value="Unassembled WGS sequence"/>
</dbReference>
<accession>A0A0C9YEZ0</accession>
<protein>
    <recommendedName>
        <fullName evidence="1">G domain-containing protein</fullName>
    </recommendedName>
</protein>
<reference evidence="2 3" key="1">
    <citation type="submission" date="2014-04" db="EMBL/GenBank/DDBJ databases">
        <authorList>
            <consortium name="DOE Joint Genome Institute"/>
            <person name="Kuo A."/>
            <person name="Kohler A."/>
            <person name="Costa M.D."/>
            <person name="Nagy L.G."/>
            <person name="Floudas D."/>
            <person name="Copeland A."/>
            <person name="Barry K.W."/>
            <person name="Cichocki N."/>
            <person name="Veneault-Fourrey C."/>
            <person name="LaButti K."/>
            <person name="Lindquist E.A."/>
            <person name="Lipzen A."/>
            <person name="Lundell T."/>
            <person name="Morin E."/>
            <person name="Murat C."/>
            <person name="Sun H."/>
            <person name="Tunlid A."/>
            <person name="Henrissat B."/>
            <person name="Grigoriev I.V."/>
            <person name="Hibbett D.S."/>
            <person name="Martin F."/>
            <person name="Nordberg H.P."/>
            <person name="Cantor M.N."/>
            <person name="Hua S.X."/>
        </authorList>
    </citation>
    <scope>NUCLEOTIDE SEQUENCE [LARGE SCALE GENOMIC DNA]</scope>
    <source>
        <strain evidence="2 3">441</strain>
    </source>
</reference>
<evidence type="ECO:0000313" key="3">
    <source>
        <dbReference type="Proteomes" id="UP000054018"/>
    </source>
</evidence>
<dbReference type="Pfam" id="PF01926">
    <property type="entry name" value="MMR_HSR1"/>
    <property type="match status" value="1"/>
</dbReference>
<organism evidence="2 3">
    <name type="scientific">Pisolithus microcarpus 441</name>
    <dbReference type="NCBI Taxonomy" id="765257"/>
    <lineage>
        <taxon>Eukaryota</taxon>
        <taxon>Fungi</taxon>
        <taxon>Dikarya</taxon>
        <taxon>Basidiomycota</taxon>
        <taxon>Agaricomycotina</taxon>
        <taxon>Agaricomycetes</taxon>
        <taxon>Agaricomycetidae</taxon>
        <taxon>Boletales</taxon>
        <taxon>Sclerodermatineae</taxon>
        <taxon>Pisolithaceae</taxon>
        <taxon>Pisolithus</taxon>
    </lineage>
</organism>
<dbReference type="HOGENOM" id="CLU_018003_0_0_1"/>